<evidence type="ECO:0000256" key="15">
    <source>
        <dbReference type="SAM" id="MobiDB-lite"/>
    </source>
</evidence>
<dbReference type="SMART" id="SM00238">
    <property type="entry name" value="BIR"/>
    <property type="match status" value="1"/>
</dbReference>
<evidence type="ECO:0000256" key="12">
    <source>
        <dbReference type="ARBA" id="ARBA00022833"/>
    </source>
</evidence>
<keyword evidence="10 14" id="KW-0863">Zinc-finger</keyword>
<evidence type="ECO:0000256" key="11">
    <source>
        <dbReference type="ARBA" id="ARBA00022786"/>
    </source>
</evidence>
<dbReference type="PROSITE" id="PS50143">
    <property type="entry name" value="BIR_REPEAT_2"/>
    <property type="match status" value="1"/>
</dbReference>
<evidence type="ECO:0000256" key="10">
    <source>
        <dbReference type="ARBA" id="ARBA00022771"/>
    </source>
</evidence>
<reference evidence="17" key="1">
    <citation type="submission" date="2022-11" db="EMBL/GenBank/DDBJ databases">
        <title>Centuries of genome instability and evolution in soft-shell clam transmissible cancer (bioRxiv).</title>
        <authorList>
            <person name="Hart S.F.M."/>
            <person name="Yonemitsu M.A."/>
            <person name="Giersch R.M."/>
            <person name="Beal B.F."/>
            <person name="Arriagada G."/>
            <person name="Davis B.W."/>
            <person name="Ostrander E.A."/>
            <person name="Goff S.P."/>
            <person name="Metzger M.J."/>
        </authorList>
    </citation>
    <scope>NUCLEOTIDE SEQUENCE</scope>
    <source>
        <strain evidence="17">MELC-2E11</strain>
        <tissue evidence="17">Siphon/mantle</tissue>
    </source>
</reference>
<comment type="subcellular location">
    <subcellularLocation>
        <location evidence="2">Cytoplasm</location>
    </subcellularLocation>
</comment>
<dbReference type="PANTHER" id="PTHR10044">
    <property type="entry name" value="INHIBITOR OF APOPTOSIS"/>
    <property type="match status" value="1"/>
</dbReference>
<feature type="region of interest" description="Disordered" evidence="15">
    <location>
        <begin position="59"/>
        <end position="91"/>
    </location>
</feature>
<dbReference type="CDD" id="cd00022">
    <property type="entry name" value="BIR"/>
    <property type="match status" value="1"/>
</dbReference>
<proteinExistence type="inferred from homology"/>
<keyword evidence="9" id="KW-0789">Thiol protease inhibitor</keyword>
<dbReference type="InterPro" id="IPR013083">
    <property type="entry name" value="Znf_RING/FYVE/PHD"/>
</dbReference>
<evidence type="ECO:0000256" key="6">
    <source>
        <dbReference type="ARBA" id="ARBA00022679"/>
    </source>
</evidence>
<evidence type="ECO:0000313" key="18">
    <source>
        <dbReference type="Proteomes" id="UP001164746"/>
    </source>
</evidence>
<evidence type="ECO:0000256" key="14">
    <source>
        <dbReference type="PROSITE-ProRule" id="PRU00175"/>
    </source>
</evidence>
<organism evidence="17 18">
    <name type="scientific">Mya arenaria</name>
    <name type="common">Soft-shell clam</name>
    <dbReference type="NCBI Taxonomy" id="6604"/>
    <lineage>
        <taxon>Eukaryota</taxon>
        <taxon>Metazoa</taxon>
        <taxon>Spiralia</taxon>
        <taxon>Lophotrochozoa</taxon>
        <taxon>Mollusca</taxon>
        <taxon>Bivalvia</taxon>
        <taxon>Autobranchia</taxon>
        <taxon>Heteroconchia</taxon>
        <taxon>Euheterodonta</taxon>
        <taxon>Imparidentia</taxon>
        <taxon>Neoheterodontei</taxon>
        <taxon>Myida</taxon>
        <taxon>Myoidea</taxon>
        <taxon>Myidae</taxon>
        <taxon>Mya</taxon>
    </lineage>
</organism>
<evidence type="ECO:0000256" key="7">
    <source>
        <dbReference type="ARBA" id="ARBA00022690"/>
    </source>
</evidence>
<evidence type="ECO:0000259" key="16">
    <source>
        <dbReference type="PROSITE" id="PS50089"/>
    </source>
</evidence>
<evidence type="ECO:0000256" key="9">
    <source>
        <dbReference type="ARBA" id="ARBA00022704"/>
    </source>
</evidence>
<keyword evidence="11" id="KW-0833">Ubl conjugation pathway</keyword>
<dbReference type="EMBL" id="CP111017">
    <property type="protein sequence ID" value="WAR09262.1"/>
    <property type="molecule type" value="Genomic_DNA"/>
</dbReference>
<keyword evidence="7" id="KW-0646">Protease inhibitor</keyword>
<dbReference type="SMART" id="SM00184">
    <property type="entry name" value="RING"/>
    <property type="match status" value="1"/>
</dbReference>
<feature type="domain" description="RING-type" evidence="16">
    <location>
        <begin position="101"/>
        <end position="136"/>
    </location>
</feature>
<dbReference type="Gene3D" id="1.10.1170.10">
    <property type="entry name" value="Inhibitor Of Apoptosis Protein (2mihbC-IAP-1), Chain A"/>
    <property type="match status" value="1"/>
</dbReference>
<keyword evidence="5" id="KW-0963">Cytoplasm</keyword>
<gene>
    <name evidence="17" type="ORF">MAR_019220</name>
</gene>
<dbReference type="InterPro" id="IPR001370">
    <property type="entry name" value="BIR_rpt"/>
</dbReference>
<dbReference type="PANTHER" id="PTHR10044:SF163">
    <property type="entry name" value="BACULOVIRAL IAP REPEAT-CONTAINING PROTEIN 7"/>
    <property type="match status" value="1"/>
</dbReference>
<evidence type="ECO:0000256" key="8">
    <source>
        <dbReference type="ARBA" id="ARBA00022703"/>
    </source>
</evidence>
<comment type="similarity">
    <text evidence="3">Belongs to the IAP family.</text>
</comment>
<dbReference type="EC" id="2.3.2.27" evidence="4"/>
<keyword evidence="12" id="KW-0862">Zinc</keyword>
<dbReference type="Pfam" id="PF00653">
    <property type="entry name" value="BIR"/>
    <property type="match status" value="1"/>
</dbReference>
<keyword evidence="6" id="KW-0808">Transferase</keyword>
<dbReference type="InterPro" id="IPR050784">
    <property type="entry name" value="IAP"/>
</dbReference>
<evidence type="ECO:0000256" key="1">
    <source>
        <dbReference type="ARBA" id="ARBA00000900"/>
    </source>
</evidence>
<sequence length="148" mass="16926">MDNISDRMNTFDNWQYTASPSKLAEAGFFSIGYHDIVKCYSCGTSLRYLTEDDDPWAVHEQKADSSSAARTSPRYVEKAPSEMSMSELEEDNRRRRAMLECRVCRERPACMLLIPCGHRATCWDCAQNTNTCPDCERDVTKTVKTYIA</sequence>
<protein>
    <recommendedName>
        <fullName evidence="4">RING-type E3 ubiquitin transferase</fullName>
        <ecNumber evidence="4">2.3.2.27</ecNumber>
    </recommendedName>
</protein>
<name>A0ABY7EGZ5_MYAAR</name>
<evidence type="ECO:0000256" key="2">
    <source>
        <dbReference type="ARBA" id="ARBA00004496"/>
    </source>
</evidence>
<evidence type="ECO:0000256" key="4">
    <source>
        <dbReference type="ARBA" id="ARBA00012483"/>
    </source>
</evidence>
<keyword evidence="18" id="KW-1185">Reference proteome</keyword>
<dbReference type="PROSITE" id="PS50089">
    <property type="entry name" value="ZF_RING_2"/>
    <property type="match status" value="1"/>
</dbReference>
<dbReference type="Gene3D" id="3.30.40.10">
    <property type="entry name" value="Zinc/RING finger domain, C3HC4 (zinc finger)"/>
    <property type="match status" value="1"/>
</dbReference>
<accession>A0ABY7EGZ5</accession>
<dbReference type="SUPFAM" id="SSF57924">
    <property type="entry name" value="Inhibitor of apoptosis (IAP) repeat"/>
    <property type="match status" value="1"/>
</dbReference>
<evidence type="ECO:0000256" key="13">
    <source>
        <dbReference type="ARBA" id="ARBA00022843"/>
    </source>
</evidence>
<comment type="catalytic activity">
    <reaction evidence="1">
        <text>S-ubiquitinyl-[E2 ubiquitin-conjugating enzyme]-L-cysteine + [acceptor protein]-L-lysine = [E2 ubiquitin-conjugating enzyme]-L-cysteine + N(6)-ubiquitinyl-[acceptor protein]-L-lysine.</text>
        <dbReference type="EC" id="2.3.2.27"/>
    </reaction>
</comment>
<keyword evidence="10 14" id="KW-0479">Metal-binding</keyword>
<evidence type="ECO:0000256" key="3">
    <source>
        <dbReference type="ARBA" id="ARBA00006672"/>
    </source>
</evidence>
<evidence type="ECO:0000313" key="17">
    <source>
        <dbReference type="EMBL" id="WAR09262.1"/>
    </source>
</evidence>
<keyword evidence="8" id="KW-0053">Apoptosis</keyword>
<dbReference type="Proteomes" id="UP001164746">
    <property type="component" value="Chromosome 6"/>
</dbReference>
<evidence type="ECO:0000256" key="5">
    <source>
        <dbReference type="ARBA" id="ARBA00022490"/>
    </source>
</evidence>
<dbReference type="Pfam" id="PF13920">
    <property type="entry name" value="zf-C3HC4_3"/>
    <property type="match status" value="1"/>
</dbReference>
<keyword evidence="13" id="KW-0832">Ubl conjugation</keyword>
<dbReference type="InterPro" id="IPR001841">
    <property type="entry name" value="Znf_RING"/>
</dbReference>